<evidence type="ECO:0000256" key="1">
    <source>
        <dbReference type="SAM" id="SignalP"/>
    </source>
</evidence>
<proteinExistence type="predicted"/>
<gene>
    <name evidence="2" type="ORF">BN7_6645</name>
</gene>
<organism evidence="2 3">
    <name type="scientific">Wickerhamomyces ciferrii (strain ATCC 14091 / BCRC 22168 / CBS 111 / JCM 3599 / NBRC 0793 / NRRL Y-1031 F-60-10)</name>
    <name type="common">Yeast</name>
    <name type="synonym">Pichia ciferrii</name>
    <dbReference type="NCBI Taxonomy" id="1206466"/>
    <lineage>
        <taxon>Eukaryota</taxon>
        <taxon>Fungi</taxon>
        <taxon>Dikarya</taxon>
        <taxon>Ascomycota</taxon>
        <taxon>Saccharomycotina</taxon>
        <taxon>Saccharomycetes</taxon>
        <taxon>Phaffomycetales</taxon>
        <taxon>Wickerhamomycetaceae</taxon>
        <taxon>Wickerhamomyces</taxon>
    </lineage>
</organism>
<comment type="caution">
    <text evidence="2">The sequence shown here is derived from an EMBL/GenBank/DDBJ whole genome shotgun (WGS) entry which is preliminary data.</text>
</comment>
<dbReference type="HOGENOM" id="CLU_127832_0_0_1"/>
<feature type="signal peptide" evidence="1">
    <location>
        <begin position="1"/>
        <end position="18"/>
    </location>
</feature>
<dbReference type="AlphaFoldDB" id="K0KUX2"/>
<sequence>MKLFAIIVPSLLSLSVIGSTVNTEDSITTDHSISLPNNFTDPIIVEAGAYKPIFCNVANSKNSVCLGSFKQCVSYMLNGGLKDKNKDLAQRACKFYCSEIKNPTQCKQSKYKANYHPNWACDDQQYC</sequence>
<evidence type="ECO:0000313" key="2">
    <source>
        <dbReference type="EMBL" id="CCH47036.1"/>
    </source>
</evidence>
<keyword evidence="3" id="KW-1185">Reference proteome</keyword>
<feature type="chain" id="PRO_5003837986" evidence="1">
    <location>
        <begin position="19"/>
        <end position="127"/>
    </location>
</feature>
<dbReference type="Proteomes" id="UP000009328">
    <property type="component" value="Unassembled WGS sequence"/>
</dbReference>
<dbReference type="EMBL" id="CAIF01000300">
    <property type="protein sequence ID" value="CCH47036.1"/>
    <property type="molecule type" value="Genomic_DNA"/>
</dbReference>
<name>K0KUX2_WICCF</name>
<reference evidence="2 3" key="1">
    <citation type="journal article" date="2012" name="Eukaryot. Cell">
        <title>Draft genome sequence of Wickerhamomyces ciferrii NRRL Y-1031 F-60-10.</title>
        <authorList>
            <person name="Schneider J."/>
            <person name="Andrea H."/>
            <person name="Blom J."/>
            <person name="Jaenicke S."/>
            <person name="Ruckert C."/>
            <person name="Schorsch C."/>
            <person name="Szczepanowski R."/>
            <person name="Farwick M."/>
            <person name="Goesmann A."/>
            <person name="Puhler A."/>
            <person name="Schaffer S."/>
            <person name="Tauch A."/>
            <person name="Kohler T."/>
            <person name="Brinkrolf K."/>
        </authorList>
    </citation>
    <scope>NUCLEOTIDE SEQUENCE [LARGE SCALE GENOMIC DNA]</scope>
    <source>
        <strain evidence="3">ATCC 14091 / BCRC 22168 / CBS 111 / JCM 3599 / NBRC 0793 / NRRL Y-1031 F-60-10</strain>
    </source>
</reference>
<evidence type="ECO:0000313" key="3">
    <source>
        <dbReference type="Proteomes" id="UP000009328"/>
    </source>
</evidence>
<dbReference type="InParanoid" id="K0KUX2"/>
<accession>K0KUX2</accession>
<keyword evidence="1" id="KW-0732">Signal</keyword>
<protein>
    <submittedName>
        <fullName evidence="2">Secreted protein</fullName>
    </submittedName>
</protein>